<evidence type="ECO:0000256" key="5">
    <source>
        <dbReference type="ARBA" id="ARBA00023136"/>
    </source>
</evidence>
<feature type="domain" description="EamA" evidence="7">
    <location>
        <begin position="11"/>
        <end position="142"/>
    </location>
</feature>
<dbReference type="AlphaFoldDB" id="A0A8J8B6V9"/>
<dbReference type="RefSeq" id="WP_212535312.1">
    <property type="nucleotide sequence ID" value="NZ_JAGTUU010000001.1"/>
</dbReference>
<comment type="subcellular location">
    <subcellularLocation>
        <location evidence="1">Membrane</location>
        <topology evidence="1">Multi-pass membrane protein</topology>
    </subcellularLocation>
</comment>
<gene>
    <name evidence="8" type="ORF">KB874_02790</name>
</gene>
<comment type="caution">
    <text evidence="8">The sequence shown here is derived from an EMBL/GenBank/DDBJ whole genome shotgun (WGS) entry which is preliminary data.</text>
</comment>
<feature type="transmembrane region" description="Helical" evidence="6">
    <location>
        <begin position="215"/>
        <end position="236"/>
    </location>
</feature>
<keyword evidence="9" id="KW-1185">Reference proteome</keyword>
<proteinExistence type="inferred from homology"/>
<feature type="transmembrane region" description="Helical" evidence="6">
    <location>
        <begin position="71"/>
        <end position="90"/>
    </location>
</feature>
<evidence type="ECO:0000259" key="7">
    <source>
        <dbReference type="Pfam" id="PF00892"/>
    </source>
</evidence>
<dbReference type="InterPro" id="IPR037185">
    <property type="entry name" value="EmrE-like"/>
</dbReference>
<dbReference type="EMBL" id="JAGTUU010000001">
    <property type="protein sequence ID" value="MBS0123049.1"/>
    <property type="molecule type" value="Genomic_DNA"/>
</dbReference>
<dbReference type="Pfam" id="PF00892">
    <property type="entry name" value="EamA"/>
    <property type="match status" value="2"/>
</dbReference>
<feature type="transmembrane region" description="Helical" evidence="6">
    <location>
        <begin position="39"/>
        <end position="59"/>
    </location>
</feature>
<evidence type="ECO:0000313" key="8">
    <source>
        <dbReference type="EMBL" id="MBS0123049.1"/>
    </source>
</evidence>
<evidence type="ECO:0000256" key="4">
    <source>
        <dbReference type="ARBA" id="ARBA00022989"/>
    </source>
</evidence>
<dbReference type="InterPro" id="IPR050638">
    <property type="entry name" value="AA-Vitamin_Transporters"/>
</dbReference>
<keyword evidence="3 6" id="KW-0812">Transmembrane</keyword>
<reference evidence="8" key="1">
    <citation type="submission" date="2021-04" db="EMBL/GenBank/DDBJ databases">
        <authorList>
            <person name="Yoon J."/>
        </authorList>
    </citation>
    <scope>NUCLEOTIDE SEQUENCE</scope>
    <source>
        <strain evidence="8">KMU-90</strain>
    </source>
</reference>
<sequence length="305" mass="32614">MARKDSMDRAGAAGMVVFATLLAANQVVVKLTNAGIAPVWGAGLRSVLALVVLALWCLATGRRPRGITRTLWPGLLLGGLFSFEFLVLFVALDLTTVSRSAILFYSMPVWFAVIAHLFLPGERLTPRRLLGLGLAMAGVVWALSDPQSRDAGNWLGDGLALLACFAWIGIALTVRLTRLAHAPAETQLFWQLTVSAVVLCLVAPLFGPMLRGPEWWHWAGLGAQAVFVASLGFLFWLHLMTIYPASDIAAFSFLSPVLSVGLGWALLDEPVGPGFLGALALVSVGIVLVTVRRRRPVVVPEAGGI</sequence>
<feature type="transmembrane region" description="Helical" evidence="6">
    <location>
        <begin position="126"/>
        <end position="143"/>
    </location>
</feature>
<comment type="similarity">
    <text evidence="2">Belongs to the EamA transporter family.</text>
</comment>
<evidence type="ECO:0000256" key="6">
    <source>
        <dbReference type="SAM" id="Phobius"/>
    </source>
</evidence>
<feature type="domain" description="EamA" evidence="7">
    <location>
        <begin position="155"/>
        <end position="290"/>
    </location>
</feature>
<feature type="transmembrane region" description="Helical" evidence="6">
    <location>
        <begin position="155"/>
        <end position="176"/>
    </location>
</feature>
<dbReference type="PANTHER" id="PTHR32322">
    <property type="entry name" value="INNER MEMBRANE TRANSPORTER"/>
    <property type="match status" value="1"/>
</dbReference>
<evidence type="ECO:0000256" key="2">
    <source>
        <dbReference type="ARBA" id="ARBA00007362"/>
    </source>
</evidence>
<accession>A0A8J8B6V9</accession>
<feature type="transmembrane region" description="Helical" evidence="6">
    <location>
        <begin position="102"/>
        <end position="119"/>
    </location>
</feature>
<keyword evidence="4 6" id="KW-1133">Transmembrane helix</keyword>
<evidence type="ECO:0000313" key="9">
    <source>
        <dbReference type="Proteomes" id="UP000681356"/>
    </source>
</evidence>
<feature type="transmembrane region" description="Helical" evidence="6">
    <location>
        <begin position="188"/>
        <end position="209"/>
    </location>
</feature>
<evidence type="ECO:0000256" key="3">
    <source>
        <dbReference type="ARBA" id="ARBA00022692"/>
    </source>
</evidence>
<dbReference type="GO" id="GO:0016020">
    <property type="term" value="C:membrane"/>
    <property type="evidence" value="ECO:0007669"/>
    <property type="project" value="UniProtKB-SubCell"/>
</dbReference>
<feature type="transmembrane region" description="Helical" evidence="6">
    <location>
        <begin position="248"/>
        <end position="267"/>
    </location>
</feature>
<dbReference type="Proteomes" id="UP000681356">
    <property type="component" value="Unassembled WGS sequence"/>
</dbReference>
<keyword evidence="5 6" id="KW-0472">Membrane</keyword>
<name>A0A8J8B6V9_9RHOB</name>
<organism evidence="8 9">
    <name type="scientific">Thetidibacter halocola</name>
    <dbReference type="NCBI Taxonomy" id="2827239"/>
    <lineage>
        <taxon>Bacteria</taxon>
        <taxon>Pseudomonadati</taxon>
        <taxon>Pseudomonadota</taxon>
        <taxon>Alphaproteobacteria</taxon>
        <taxon>Rhodobacterales</taxon>
        <taxon>Roseobacteraceae</taxon>
        <taxon>Thetidibacter</taxon>
    </lineage>
</organism>
<dbReference type="InterPro" id="IPR000620">
    <property type="entry name" value="EamA_dom"/>
</dbReference>
<feature type="transmembrane region" description="Helical" evidence="6">
    <location>
        <begin position="273"/>
        <end position="291"/>
    </location>
</feature>
<dbReference type="SUPFAM" id="SSF103481">
    <property type="entry name" value="Multidrug resistance efflux transporter EmrE"/>
    <property type="match status" value="2"/>
</dbReference>
<dbReference type="PANTHER" id="PTHR32322:SF2">
    <property type="entry name" value="EAMA DOMAIN-CONTAINING PROTEIN"/>
    <property type="match status" value="1"/>
</dbReference>
<protein>
    <submittedName>
        <fullName evidence="8">DMT family transporter</fullName>
    </submittedName>
</protein>
<evidence type="ECO:0000256" key="1">
    <source>
        <dbReference type="ARBA" id="ARBA00004141"/>
    </source>
</evidence>